<dbReference type="OMA" id="ICYSAEC"/>
<dbReference type="Gene3D" id="3.40.390.10">
    <property type="entry name" value="Collagenase (Catalytic Domain)"/>
    <property type="match status" value="1"/>
</dbReference>
<dbReference type="Proteomes" id="UP000079169">
    <property type="component" value="Unplaced"/>
</dbReference>
<dbReference type="RefSeq" id="XP_008483134.2">
    <property type="nucleotide sequence ID" value="XM_008484912.3"/>
</dbReference>
<evidence type="ECO:0000313" key="5">
    <source>
        <dbReference type="Proteomes" id="UP000079169"/>
    </source>
</evidence>
<dbReference type="SUPFAM" id="SSF55486">
    <property type="entry name" value="Metalloproteases ('zincins'), catalytic domain"/>
    <property type="match status" value="1"/>
</dbReference>
<comment type="similarity">
    <text evidence="2">Belongs to the peptidase M13 family.</text>
</comment>
<dbReference type="PaxDb" id="121845-A0A1S3DJQ9"/>
<dbReference type="KEGG" id="dci:103519824"/>
<sequence length="194" mass="21489">MQSSSTRNRMDNLKMTIHENPIQVAMVPSRPSGVGSIILTRQNSTVREKYLFLAVATLLVSFVGLLLIVAFSKSSASCGLGLSSLSRVSSQPQHNDNVCLTSACVKTANSLLSGMDETADPCNDFFQYACGTWNRVHQIPEDKSSINTFEVLADQVQSILKNLLEEPITKKEIPPIRKAKLFYKSCMDIGEYFY</sequence>
<gene>
    <name evidence="6" type="primary">LOC103519824</name>
</gene>
<dbReference type="GeneID" id="103519824"/>
<dbReference type="InterPro" id="IPR024079">
    <property type="entry name" value="MetalloPept_cat_dom_sf"/>
</dbReference>
<keyword evidence="3" id="KW-1133">Transmembrane helix</keyword>
<evidence type="ECO:0000256" key="3">
    <source>
        <dbReference type="SAM" id="Phobius"/>
    </source>
</evidence>
<dbReference type="PANTHER" id="PTHR11733:SF241">
    <property type="entry name" value="GH26575P-RELATED"/>
    <property type="match status" value="1"/>
</dbReference>
<keyword evidence="5" id="KW-1185">Reference proteome</keyword>
<comment type="subcellular location">
    <subcellularLocation>
        <location evidence="1">Cell membrane</location>
        <topology evidence="1">Single-pass type II membrane protein</topology>
    </subcellularLocation>
</comment>
<name>A0A1S3DJQ9_DIACI</name>
<feature type="transmembrane region" description="Helical" evidence="3">
    <location>
        <begin position="50"/>
        <end position="71"/>
    </location>
</feature>
<dbReference type="GO" id="GO:0005886">
    <property type="term" value="C:plasma membrane"/>
    <property type="evidence" value="ECO:0007669"/>
    <property type="project" value="UniProtKB-SubCell"/>
</dbReference>
<dbReference type="InterPro" id="IPR042089">
    <property type="entry name" value="Peptidase_M13_dom_2"/>
</dbReference>
<evidence type="ECO:0000259" key="4">
    <source>
        <dbReference type="Pfam" id="PF05649"/>
    </source>
</evidence>
<feature type="domain" description="Peptidase M13 N-terminal" evidence="4">
    <location>
        <begin position="121"/>
        <end position="189"/>
    </location>
</feature>
<protein>
    <submittedName>
        <fullName evidence="6">Neprilysin-1-like</fullName>
    </submittedName>
</protein>
<dbReference type="InterPro" id="IPR000718">
    <property type="entry name" value="Peptidase_M13"/>
</dbReference>
<organism evidence="5 6">
    <name type="scientific">Diaphorina citri</name>
    <name type="common">Asian citrus psyllid</name>
    <dbReference type="NCBI Taxonomy" id="121845"/>
    <lineage>
        <taxon>Eukaryota</taxon>
        <taxon>Metazoa</taxon>
        <taxon>Ecdysozoa</taxon>
        <taxon>Arthropoda</taxon>
        <taxon>Hexapoda</taxon>
        <taxon>Insecta</taxon>
        <taxon>Pterygota</taxon>
        <taxon>Neoptera</taxon>
        <taxon>Paraneoptera</taxon>
        <taxon>Hemiptera</taxon>
        <taxon>Sternorrhyncha</taxon>
        <taxon>Psylloidea</taxon>
        <taxon>Psyllidae</taxon>
        <taxon>Diaphorininae</taxon>
        <taxon>Diaphorina</taxon>
    </lineage>
</organism>
<keyword evidence="3" id="KW-0472">Membrane</keyword>
<dbReference type="GO" id="GO:0016485">
    <property type="term" value="P:protein processing"/>
    <property type="evidence" value="ECO:0007669"/>
    <property type="project" value="TreeGrafter"/>
</dbReference>
<dbReference type="InterPro" id="IPR008753">
    <property type="entry name" value="Peptidase_M13_N"/>
</dbReference>
<accession>A0A1S3DJQ9</accession>
<dbReference type="Gene3D" id="1.10.1380.10">
    <property type="entry name" value="Neutral endopeptidase , domain2"/>
    <property type="match status" value="1"/>
</dbReference>
<evidence type="ECO:0000256" key="2">
    <source>
        <dbReference type="ARBA" id="ARBA00007357"/>
    </source>
</evidence>
<proteinExistence type="inferred from homology"/>
<evidence type="ECO:0000313" key="6">
    <source>
        <dbReference type="RefSeq" id="XP_008483134.2"/>
    </source>
</evidence>
<dbReference type="GO" id="GO:0004222">
    <property type="term" value="F:metalloendopeptidase activity"/>
    <property type="evidence" value="ECO:0007669"/>
    <property type="project" value="InterPro"/>
</dbReference>
<keyword evidence="3" id="KW-0812">Transmembrane</keyword>
<dbReference type="PANTHER" id="PTHR11733">
    <property type="entry name" value="ZINC METALLOPROTEASE FAMILY M13 NEPRILYSIN-RELATED"/>
    <property type="match status" value="1"/>
</dbReference>
<dbReference type="Pfam" id="PF05649">
    <property type="entry name" value="Peptidase_M13_N"/>
    <property type="match status" value="1"/>
</dbReference>
<evidence type="ECO:0000256" key="1">
    <source>
        <dbReference type="ARBA" id="ARBA00004401"/>
    </source>
</evidence>
<reference evidence="6" key="1">
    <citation type="submission" date="2025-08" db="UniProtKB">
        <authorList>
            <consortium name="RefSeq"/>
        </authorList>
    </citation>
    <scope>IDENTIFICATION</scope>
</reference>
<dbReference type="AlphaFoldDB" id="A0A1S3DJQ9"/>
<dbReference type="PROSITE" id="PS51885">
    <property type="entry name" value="NEPRILYSIN"/>
    <property type="match status" value="1"/>
</dbReference>